<protein>
    <submittedName>
        <fullName evidence="1">Uncharacterized protein</fullName>
    </submittedName>
</protein>
<dbReference type="AlphaFoldDB" id="A0A8H8V9V5"/>
<gene>
    <name evidence="1" type="ORF">TWF679_006491</name>
</gene>
<accession>A0A8H8V9V5</accession>
<evidence type="ECO:0000313" key="1">
    <source>
        <dbReference type="EMBL" id="KAF3211327.1"/>
    </source>
</evidence>
<evidence type="ECO:0000313" key="2">
    <source>
        <dbReference type="Proteomes" id="UP000614610"/>
    </source>
</evidence>
<name>A0A8H8V9V5_ORBOL</name>
<reference evidence="1" key="1">
    <citation type="submission" date="2019-06" db="EMBL/GenBank/DDBJ databases">
        <authorList>
            <person name="Palmer J.M."/>
        </authorList>
    </citation>
    <scope>NUCLEOTIDE SEQUENCE</scope>
    <source>
        <strain evidence="1">TWF679</strain>
    </source>
</reference>
<dbReference type="Proteomes" id="UP000614610">
    <property type="component" value="Unassembled WGS sequence"/>
</dbReference>
<dbReference type="EMBL" id="WIWT01000034">
    <property type="protein sequence ID" value="KAF3211327.1"/>
    <property type="molecule type" value="Genomic_DNA"/>
</dbReference>
<proteinExistence type="predicted"/>
<organism evidence="1 2">
    <name type="scientific">Orbilia oligospora</name>
    <name type="common">Nematode-trapping fungus</name>
    <name type="synonym">Arthrobotrys oligospora</name>
    <dbReference type="NCBI Taxonomy" id="2813651"/>
    <lineage>
        <taxon>Eukaryota</taxon>
        <taxon>Fungi</taxon>
        <taxon>Dikarya</taxon>
        <taxon>Ascomycota</taxon>
        <taxon>Pezizomycotina</taxon>
        <taxon>Orbiliomycetes</taxon>
        <taxon>Orbiliales</taxon>
        <taxon>Orbiliaceae</taxon>
        <taxon>Orbilia</taxon>
    </lineage>
</organism>
<sequence length="96" mass="11083">MSKLQQPARFPFIASSDGIRGHFLIVDDDRDEKHLLCIFTSTSHSKTPHRTSLTTIIIALAPLHLEPTSHIHPTRNLQRILPRHTNIFKHPDNFWT</sequence>
<comment type="caution">
    <text evidence="1">The sequence shown here is derived from an EMBL/GenBank/DDBJ whole genome shotgun (WGS) entry which is preliminary data.</text>
</comment>